<dbReference type="PANTHER" id="PTHR33337">
    <property type="entry name" value="GFA DOMAIN-CONTAINING PROTEIN"/>
    <property type="match status" value="1"/>
</dbReference>
<proteinExistence type="inferred from homology"/>
<dbReference type="Proteomes" id="UP000237423">
    <property type="component" value="Unassembled WGS sequence"/>
</dbReference>
<dbReference type="GO" id="GO:0016846">
    <property type="term" value="F:carbon-sulfur lyase activity"/>
    <property type="evidence" value="ECO:0007669"/>
    <property type="project" value="InterPro"/>
</dbReference>
<evidence type="ECO:0000313" key="6">
    <source>
        <dbReference type="EMBL" id="POZ52458.1"/>
    </source>
</evidence>
<dbReference type="AlphaFoldDB" id="A0A2S5CNU5"/>
<dbReference type="PANTHER" id="PTHR33337:SF40">
    <property type="entry name" value="CENP-V_GFA DOMAIN-CONTAINING PROTEIN-RELATED"/>
    <property type="match status" value="1"/>
</dbReference>
<evidence type="ECO:0000313" key="7">
    <source>
        <dbReference type="Proteomes" id="UP000237423"/>
    </source>
</evidence>
<dbReference type="GO" id="GO:0046872">
    <property type="term" value="F:metal ion binding"/>
    <property type="evidence" value="ECO:0007669"/>
    <property type="project" value="UniProtKB-KW"/>
</dbReference>
<keyword evidence="2" id="KW-0479">Metal-binding</keyword>
<evidence type="ECO:0000256" key="1">
    <source>
        <dbReference type="ARBA" id="ARBA00005495"/>
    </source>
</evidence>
<dbReference type="InterPro" id="IPR006913">
    <property type="entry name" value="CENP-V/GFA"/>
</dbReference>
<dbReference type="InterPro" id="IPR011057">
    <property type="entry name" value="Mss4-like_sf"/>
</dbReference>
<evidence type="ECO:0000259" key="5">
    <source>
        <dbReference type="PROSITE" id="PS51891"/>
    </source>
</evidence>
<gene>
    <name evidence="6" type="ORF">AADEFJLK_01940</name>
</gene>
<name>A0A2S5CNU5_9GAMM</name>
<sequence length="132" mass="14471">MYKGSCLCGAVQYELQGDLGAAVYCHCSRCRKASGSAFASNAPVSAALFRLVEGTDQLKAFSTPEGVHRYFCSVCGSPIYSQREQFPDVLRLRLGTLDTVISQGPQAHIYVGSKAQWYDIHDDLPQHPERAV</sequence>
<protein>
    <submittedName>
        <fullName evidence="6">GFA family protein</fullName>
    </submittedName>
</protein>
<keyword evidence="3" id="KW-0862">Zinc</keyword>
<evidence type="ECO:0000256" key="2">
    <source>
        <dbReference type="ARBA" id="ARBA00022723"/>
    </source>
</evidence>
<accession>A0A2S5CNU5</accession>
<keyword evidence="4" id="KW-0456">Lyase</keyword>
<comment type="caution">
    <text evidence="6">The sequence shown here is derived from an EMBL/GenBank/DDBJ whole genome shotgun (WGS) entry which is preliminary data.</text>
</comment>
<reference evidence="6 7" key="1">
    <citation type="submission" date="2017-11" db="EMBL/GenBank/DDBJ databases">
        <title>Draft Genome Sequence of Methylobacter psychrotolerans Sph1T, an Obligate Methanotroph from Low-Temperature Environments.</title>
        <authorList>
            <person name="Oshkin I.Y."/>
            <person name="Miroshnikov K."/>
            <person name="Belova S.E."/>
            <person name="Korzhenkov A."/>
            <person name="Toshchakov S.V."/>
            <person name="Dedysh S.N."/>
        </authorList>
    </citation>
    <scope>NUCLEOTIDE SEQUENCE [LARGE SCALE GENOMIC DNA]</scope>
    <source>
        <strain evidence="6 7">Sph1</strain>
    </source>
</reference>
<dbReference type="Pfam" id="PF04828">
    <property type="entry name" value="GFA"/>
    <property type="match status" value="1"/>
</dbReference>
<dbReference type="RefSeq" id="WP_103974097.1">
    <property type="nucleotide sequence ID" value="NZ_PGFZ01000003.1"/>
</dbReference>
<dbReference type="EMBL" id="PGFZ01000003">
    <property type="protein sequence ID" value="POZ52458.1"/>
    <property type="molecule type" value="Genomic_DNA"/>
</dbReference>
<comment type="similarity">
    <text evidence="1">Belongs to the Gfa family.</text>
</comment>
<evidence type="ECO:0000256" key="3">
    <source>
        <dbReference type="ARBA" id="ARBA00022833"/>
    </source>
</evidence>
<dbReference type="SUPFAM" id="SSF51316">
    <property type="entry name" value="Mss4-like"/>
    <property type="match status" value="1"/>
</dbReference>
<dbReference type="PROSITE" id="PS51891">
    <property type="entry name" value="CENP_V_GFA"/>
    <property type="match status" value="1"/>
</dbReference>
<evidence type="ECO:0000256" key="4">
    <source>
        <dbReference type="ARBA" id="ARBA00023239"/>
    </source>
</evidence>
<organism evidence="6 7">
    <name type="scientific">Methylovulum psychrotolerans</name>
    <dbReference type="NCBI Taxonomy" id="1704499"/>
    <lineage>
        <taxon>Bacteria</taxon>
        <taxon>Pseudomonadati</taxon>
        <taxon>Pseudomonadota</taxon>
        <taxon>Gammaproteobacteria</taxon>
        <taxon>Methylococcales</taxon>
        <taxon>Methylococcaceae</taxon>
        <taxon>Methylovulum</taxon>
    </lineage>
</organism>
<feature type="domain" description="CENP-V/GFA" evidence="5">
    <location>
        <begin position="2"/>
        <end position="119"/>
    </location>
</feature>
<dbReference type="Gene3D" id="3.90.1590.10">
    <property type="entry name" value="glutathione-dependent formaldehyde- activating enzyme (gfa)"/>
    <property type="match status" value="1"/>
</dbReference>